<dbReference type="KEGG" id="mik:FOE78_06715"/>
<evidence type="ECO:0000259" key="1">
    <source>
        <dbReference type="PROSITE" id="PS50995"/>
    </source>
</evidence>
<sequence length="145" mass="16514">MNHREGDLGPEDELGELLRRASHRMRHRWVELLQPWELSPHQARALRAIVTSEPVRLTELADRLRVANRSVTDVVDALVERGLAERGAVPGDRRATAVRATEAGRELLERTEDARRADDAIFFGRLTDAERRRLAALLHKLTESE</sequence>
<dbReference type="GO" id="GO:0006950">
    <property type="term" value="P:response to stress"/>
    <property type="evidence" value="ECO:0007669"/>
    <property type="project" value="TreeGrafter"/>
</dbReference>
<keyword evidence="3" id="KW-1185">Reference proteome</keyword>
<dbReference type="InterPro" id="IPR036388">
    <property type="entry name" value="WH-like_DNA-bd_sf"/>
</dbReference>
<dbReference type="PROSITE" id="PS50995">
    <property type="entry name" value="HTH_MARR_2"/>
    <property type="match status" value="1"/>
</dbReference>
<dbReference type="GO" id="GO:0003700">
    <property type="term" value="F:DNA-binding transcription factor activity"/>
    <property type="evidence" value="ECO:0007669"/>
    <property type="project" value="InterPro"/>
</dbReference>
<organism evidence="2 3">
    <name type="scientific">Microlunatus elymi</name>
    <dbReference type="NCBI Taxonomy" id="2596828"/>
    <lineage>
        <taxon>Bacteria</taxon>
        <taxon>Bacillati</taxon>
        <taxon>Actinomycetota</taxon>
        <taxon>Actinomycetes</taxon>
        <taxon>Propionibacteriales</taxon>
        <taxon>Propionibacteriaceae</taxon>
        <taxon>Microlunatus</taxon>
    </lineage>
</organism>
<dbReference type="Proteomes" id="UP000319263">
    <property type="component" value="Chromosome"/>
</dbReference>
<dbReference type="PRINTS" id="PR00598">
    <property type="entry name" value="HTHMARR"/>
</dbReference>
<dbReference type="PANTHER" id="PTHR33164:SF43">
    <property type="entry name" value="HTH-TYPE TRANSCRIPTIONAL REPRESSOR YETL"/>
    <property type="match status" value="1"/>
</dbReference>
<gene>
    <name evidence="2" type="ORF">FOE78_06715</name>
</gene>
<dbReference type="PANTHER" id="PTHR33164">
    <property type="entry name" value="TRANSCRIPTIONAL REGULATOR, MARR FAMILY"/>
    <property type="match status" value="1"/>
</dbReference>
<feature type="domain" description="HTH marR-type" evidence="1">
    <location>
        <begin position="11"/>
        <end position="143"/>
    </location>
</feature>
<protein>
    <submittedName>
        <fullName evidence="2">MarR family transcriptional regulator</fullName>
    </submittedName>
</protein>
<dbReference type="OrthoDB" id="9815567at2"/>
<dbReference type="AlphaFoldDB" id="A0A516PWS5"/>
<dbReference type="Pfam" id="PF12802">
    <property type="entry name" value="MarR_2"/>
    <property type="match status" value="1"/>
</dbReference>
<dbReference type="SMART" id="SM00347">
    <property type="entry name" value="HTH_MARR"/>
    <property type="match status" value="1"/>
</dbReference>
<proteinExistence type="predicted"/>
<dbReference type="RefSeq" id="WP_143985606.1">
    <property type="nucleotide sequence ID" value="NZ_CP041692.1"/>
</dbReference>
<dbReference type="InterPro" id="IPR036390">
    <property type="entry name" value="WH_DNA-bd_sf"/>
</dbReference>
<dbReference type="InterPro" id="IPR000835">
    <property type="entry name" value="HTH_MarR-typ"/>
</dbReference>
<dbReference type="InterPro" id="IPR039422">
    <property type="entry name" value="MarR/SlyA-like"/>
</dbReference>
<evidence type="ECO:0000313" key="2">
    <source>
        <dbReference type="EMBL" id="QDP95638.1"/>
    </source>
</evidence>
<evidence type="ECO:0000313" key="3">
    <source>
        <dbReference type="Proteomes" id="UP000319263"/>
    </source>
</evidence>
<reference evidence="2 3" key="1">
    <citation type="submission" date="2019-07" db="EMBL/GenBank/DDBJ databases">
        <title>Microlunatus dokdonensis sp. nov. isolated from the rhizospheric soil of the wild plant Elymus tsukushiensis.</title>
        <authorList>
            <person name="Ghim S.-Y."/>
            <person name="Hwang Y.-J."/>
            <person name="Son J.-S."/>
            <person name="Shin J.-H."/>
        </authorList>
    </citation>
    <scope>NUCLEOTIDE SEQUENCE [LARGE SCALE GENOMIC DNA]</scope>
    <source>
        <strain evidence="2 3">KUDC0627</strain>
    </source>
</reference>
<name>A0A516PWS5_9ACTN</name>
<dbReference type="EMBL" id="CP041692">
    <property type="protein sequence ID" value="QDP95638.1"/>
    <property type="molecule type" value="Genomic_DNA"/>
</dbReference>
<accession>A0A516PWS5</accession>
<dbReference type="SUPFAM" id="SSF46785">
    <property type="entry name" value="Winged helix' DNA-binding domain"/>
    <property type="match status" value="1"/>
</dbReference>
<dbReference type="Gene3D" id="1.10.10.10">
    <property type="entry name" value="Winged helix-like DNA-binding domain superfamily/Winged helix DNA-binding domain"/>
    <property type="match status" value="1"/>
</dbReference>